<accession>A0A0D6L9L3</accession>
<name>A0A0D6L9L3_9BILA</name>
<proteinExistence type="predicted"/>
<evidence type="ECO:0000313" key="1">
    <source>
        <dbReference type="EMBL" id="EPB68635.1"/>
    </source>
</evidence>
<organism evidence="1 2">
    <name type="scientific">Ancylostoma ceylanicum</name>
    <dbReference type="NCBI Taxonomy" id="53326"/>
    <lineage>
        <taxon>Eukaryota</taxon>
        <taxon>Metazoa</taxon>
        <taxon>Ecdysozoa</taxon>
        <taxon>Nematoda</taxon>
        <taxon>Chromadorea</taxon>
        <taxon>Rhabditida</taxon>
        <taxon>Rhabditina</taxon>
        <taxon>Rhabditomorpha</taxon>
        <taxon>Strongyloidea</taxon>
        <taxon>Ancylostomatidae</taxon>
        <taxon>Ancylostomatinae</taxon>
        <taxon>Ancylostoma</taxon>
    </lineage>
</organism>
<dbReference type="Proteomes" id="UP000054495">
    <property type="component" value="Unassembled WGS sequence"/>
</dbReference>
<gene>
    <name evidence="1" type="ORF">ANCCEY_12277</name>
</gene>
<dbReference type="EMBL" id="KE125405">
    <property type="protein sequence ID" value="EPB68635.1"/>
    <property type="molecule type" value="Genomic_DNA"/>
</dbReference>
<protein>
    <submittedName>
        <fullName evidence="1">Uncharacterized protein</fullName>
    </submittedName>
</protein>
<keyword evidence="2" id="KW-1185">Reference proteome</keyword>
<dbReference type="AlphaFoldDB" id="A0A0D6L9L3"/>
<reference evidence="1 2" key="1">
    <citation type="submission" date="2013-05" db="EMBL/GenBank/DDBJ databases">
        <title>Draft genome of the parasitic nematode Anyclostoma ceylanicum.</title>
        <authorList>
            <person name="Mitreva M."/>
        </authorList>
    </citation>
    <scope>NUCLEOTIDE SEQUENCE [LARGE SCALE GENOMIC DNA]</scope>
</reference>
<evidence type="ECO:0000313" key="2">
    <source>
        <dbReference type="Proteomes" id="UP000054495"/>
    </source>
</evidence>
<sequence>MPFYESNKKEKGYSLAVRCSFMNTFRDRRAYGCGYECDRYGTTTIIKKIYLGGRRRGYRRRYRPPRVRQYFTPVPVPVPVPGPTVVISPPVQQPLWAEYANYHKYGCDTCQPPPMPSCDTGNCGAPVPAGPPPPMPGPGCTTGTCGGGGYQPPPVPPVPAVPPPMPSPGCATGTCGGGYQPPPVPPPVPGCATGSCPPPVPGGCATGTCGGGGYPPYGVMAAKAGAPGALVPSDVPEQAMQPKQNT</sequence>